<dbReference type="Pfam" id="PF11917">
    <property type="entry name" value="DUF3435"/>
    <property type="match status" value="1"/>
</dbReference>
<feature type="compositionally biased region" description="Low complexity" evidence="1">
    <location>
        <begin position="442"/>
        <end position="458"/>
    </location>
</feature>
<accession>A0AAN6MU37</accession>
<dbReference type="InterPro" id="IPR021842">
    <property type="entry name" value="DUF3435"/>
</dbReference>
<sequence>RLRVQTAVALILAGATASRPGALIEKLCYKDVEFHVFPPAPGSKRARIGMVLTLRKTKRTAGKSRPKKFGFHEEDTLLRDPLLYIESLAFADGAFENDFKSPEHIYNLIVPADQPRLILPWKKEWRDKPIFRDIQGRGTNVTIALDRAFSYGTARKILIKLGRALGYEKMLEWYDLRRGSGKRINKALTPEERNHSMGHMLGDSSTYVKFYMTDFIEADFQEIVFGSEPQRDLIQLMGRLMRRGDAPTSLISEQMVEINNNKKLLKLKRRKNRVVQRMNEMGWTLKSAPKEGRGAELLQRHGRFARQADTLRKALYDERLTRAIHEFHASRDGEEIARQLNGIKPSEYLAPPTVHYQLPTRARIAKLFSEVANITNRDELFALRMQLVQEVTQLCKQREPSRRQKSKGVNMTTSSKIPAAPKPSTKAVGRRCRTTEAQETTVPESKVAVAPVPASPSAHPCGLPRTPQDTPAPAPVPTGTLLTCPFCHCDANAENPRGHKCGKSLYELPVRCPYGYESCQGILGNFEHFVSHIRRQHSMYLWKFV</sequence>
<evidence type="ECO:0008006" key="5">
    <source>
        <dbReference type="Google" id="ProtNLM"/>
    </source>
</evidence>
<evidence type="ECO:0000313" key="4">
    <source>
        <dbReference type="Proteomes" id="UP001303473"/>
    </source>
</evidence>
<feature type="signal peptide" evidence="2">
    <location>
        <begin position="1"/>
        <end position="17"/>
    </location>
</feature>
<protein>
    <recommendedName>
        <fullName evidence="5">C2H2-type domain-containing protein</fullName>
    </recommendedName>
</protein>
<dbReference type="AlphaFoldDB" id="A0AAN6MU37"/>
<comment type="caution">
    <text evidence="3">The sequence shown here is derived from an EMBL/GenBank/DDBJ whole genome shotgun (WGS) entry which is preliminary data.</text>
</comment>
<evidence type="ECO:0000313" key="3">
    <source>
        <dbReference type="EMBL" id="KAK3933472.1"/>
    </source>
</evidence>
<feature type="chain" id="PRO_5043018614" description="C2H2-type domain-containing protein" evidence="2">
    <location>
        <begin position="18"/>
        <end position="545"/>
    </location>
</feature>
<dbReference type="PANTHER" id="PTHR37535:SF3">
    <property type="entry name" value="FLUG DOMAIN-CONTAINING PROTEIN"/>
    <property type="match status" value="1"/>
</dbReference>
<evidence type="ECO:0000256" key="2">
    <source>
        <dbReference type="SAM" id="SignalP"/>
    </source>
</evidence>
<name>A0AAN6MU37_9PEZI</name>
<evidence type="ECO:0000256" key="1">
    <source>
        <dbReference type="SAM" id="MobiDB-lite"/>
    </source>
</evidence>
<organism evidence="3 4">
    <name type="scientific">Diplogelasinospora grovesii</name>
    <dbReference type="NCBI Taxonomy" id="303347"/>
    <lineage>
        <taxon>Eukaryota</taxon>
        <taxon>Fungi</taxon>
        <taxon>Dikarya</taxon>
        <taxon>Ascomycota</taxon>
        <taxon>Pezizomycotina</taxon>
        <taxon>Sordariomycetes</taxon>
        <taxon>Sordariomycetidae</taxon>
        <taxon>Sordariales</taxon>
        <taxon>Diplogelasinosporaceae</taxon>
        <taxon>Diplogelasinospora</taxon>
    </lineage>
</organism>
<proteinExistence type="predicted"/>
<reference evidence="4" key="1">
    <citation type="journal article" date="2023" name="Mol. Phylogenet. Evol.">
        <title>Genome-scale phylogeny and comparative genomics of the fungal order Sordariales.</title>
        <authorList>
            <person name="Hensen N."/>
            <person name="Bonometti L."/>
            <person name="Westerberg I."/>
            <person name="Brannstrom I.O."/>
            <person name="Guillou S."/>
            <person name="Cros-Aarteil S."/>
            <person name="Calhoun S."/>
            <person name="Haridas S."/>
            <person name="Kuo A."/>
            <person name="Mondo S."/>
            <person name="Pangilinan J."/>
            <person name="Riley R."/>
            <person name="LaButti K."/>
            <person name="Andreopoulos B."/>
            <person name="Lipzen A."/>
            <person name="Chen C."/>
            <person name="Yan M."/>
            <person name="Daum C."/>
            <person name="Ng V."/>
            <person name="Clum A."/>
            <person name="Steindorff A."/>
            <person name="Ohm R.A."/>
            <person name="Martin F."/>
            <person name="Silar P."/>
            <person name="Natvig D.O."/>
            <person name="Lalanne C."/>
            <person name="Gautier V."/>
            <person name="Ament-Velasquez S.L."/>
            <person name="Kruys A."/>
            <person name="Hutchinson M.I."/>
            <person name="Powell A.J."/>
            <person name="Barry K."/>
            <person name="Miller A.N."/>
            <person name="Grigoriev I.V."/>
            <person name="Debuchy R."/>
            <person name="Gladieux P."/>
            <person name="Hiltunen Thoren M."/>
            <person name="Johannesson H."/>
        </authorList>
    </citation>
    <scope>NUCLEOTIDE SEQUENCE [LARGE SCALE GENOMIC DNA]</scope>
    <source>
        <strain evidence="4">CBS 340.73</strain>
    </source>
</reference>
<gene>
    <name evidence="3" type="ORF">QBC46DRAFT_434648</name>
</gene>
<keyword evidence="4" id="KW-1185">Reference proteome</keyword>
<feature type="compositionally biased region" description="Polar residues" evidence="1">
    <location>
        <begin position="407"/>
        <end position="416"/>
    </location>
</feature>
<feature type="non-terminal residue" evidence="3">
    <location>
        <position position="1"/>
    </location>
</feature>
<keyword evidence="2" id="KW-0732">Signal</keyword>
<dbReference type="Proteomes" id="UP001303473">
    <property type="component" value="Unassembled WGS sequence"/>
</dbReference>
<feature type="region of interest" description="Disordered" evidence="1">
    <location>
        <begin position="398"/>
        <end position="461"/>
    </location>
</feature>
<dbReference type="PANTHER" id="PTHR37535">
    <property type="entry name" value="FLUG DOMAIN PROTEIN"/>
    <property type="match status" value="1"/>
</dbReference>
<dbReference type="EMBL" id="MU854193">
    <property type="protein sequence ID" value="KAK3933472.1"/>
    <property type="molecule type" value="Genomic_DNA"/>
</dbReference>